<reference evidence="10 11" key="1">
    <citation type="submission" date="2019-11" db="EMBL/GenBank/DDBJ databases">
        <title>Characterisation of Fundicoccus ignavus gen. nov. sp. nov., a novel genus of the family Aerococcaceae isolated from bulk tank milk.</title>
        <authorList>
            <person name="Siebert A."/>
            <person name="Huptas C."/>
            <person name="Wenning M."/>
            <person name="Scherer S."/>
            <person name="Doll E.V."/>
        </authorList>
    </citation>
    <scope>NUCLEOTIDE SEQUENCE [LARGE SCALE GENOMIC DNA]</scope>
    <source>
        <strain evidence="10 11">DSM 109653</strain>
    </source>
</reference>
<organism evidence="10 11">
    <name type="scientific">Fundicoccus ignavus</name>
    <dbReference type="NCBI Taxonomy" id="2664442"/>
    <lineage>
        <taxon>Bacteria</taxon>
        <taxon>Bacillati</taxon>
        <taxon>Bacillota</taxon>
        <taxon>Bacilli</taxon>
        <taxon>Lactobacillales</taxon>
        <taxon>Aerococcaceae</taxon>
        <taxon>Fundicoccus</taxon>
    </lineage>
</organism>
<accession>A0A844BJ13</accession>
<sequence>MLTQAPIFQLEQVGFQINQQQILKEVSLTIHAGESIAIIGPSGSGKSTLLKIMGSLLSPTEGVIHYQGQNISKIAATEYRKEVSYFFQNALLFDETVRDNLAFPALIRDESFDEERAIRGLEKVSLDASYLDKSVHDLSGGEKQRIALVRNLMYLPKVLLMDEVTSSLDATNRDIILNYVRQLNTEESLTVLWITHNNDDTQYFDRVLQVKNGVMEELK</sequence>
<evidence type="ECO:0000256" key="2">
    <source>
        <dbReference type="ARBA" id="ARBA00022475"/>
    </source>
</evidence>
<dbReference type="EMBL" id="WJQR01000002">
    <property type="protein sequence ID" value="MRI80964.1"/>
    <property type="molecule type" value="Genomic_DNA"/>
</dbReference>
<protein>
    <submittedName>
        <fullName evidence="10">ATP-binding cassette domain-containing protein</fullName>
    </submittedName>
</protein>
<dbReference type="SUPFAM" id="SSF52540">
    <property type="entry name" value="P-loop containing nucleoside triphosphate hydrolases"/>
    <property type="match status" value="1"/>
</dbReference>
<evidence type="ECO:0000256" key="4">
    <source>
        <dbReference type="ARBA" id="ARBA00022592"/>
    </source>
</evidence>
<dbReference type="PANTHER" id="PTHR43423:SF12">
    <property type="entry name" value="IRON EXPORT ATP-BINDING PROTEIN FETA-RELATED"/>
    <property type="match status" value="1"/>
</dbReference>
<dbReference type="Pfam" id="PF00005">
    <property type="entry name" value="ABC_tran"/>
    <property type="match status" value="1"/>
</dbReference>
<dbReference type="PROSITE" id="PS00211">
    <property type="entry name" value="ABC_TRANSPORTER_1"/>
    <property type="match status" value="1"/>
</dbReference>
<dbReference type="GO" id="GO:0005524">
    <property type="term" value="F:ATP binding"/>
    <property type="evidence" value="ECO:0007669"/>
    <property type="project" value="UniProtKB-KW"/>
</dbReference>
<evidence type="ECO:0000313" key="10">
    <source>
        <dbReference type="EMBL" id="MRI80964.1"/>
    </source>
</evidence>
<dbReference type="AlphaFoldDB" id="A0A844BJ13"/>
<keyword evidence="7" id="KW-1278">Translocase</keyword>
<keyword evidence="2" id="KW-1003">Cell membrane</keyword>
<evidence type="ECO:0000256" key="3">
    <source>
        <dbReference type="ARBA" id="ARBA00022519"/>
    </source>
</evidence>
<comment type="caution">
    <text evidence="10">The sequence shown here is derived from an EMBL/GenBank/DDBJ whole genome shotgun (WGS) entry which is preliminary data.</text>
</comment>
<feature type="domain" description="ABC transporter" evidence="9">
    <location>
        <begin position="8"/>
        <end position="218"/>
    </location>
</feature>
<evidence type="ECO:0000256" key="1">
    <source>
        <dbReference type="ARBA" id="ARBA00022448"/>
    </source>
</evidence>
<keyword evidence="8" id="KW-0472">Membrane</keyword>
<name>A0A844BJ13_9LACT</name>
<keyword evidence="6 10" id="KW-0067">ATP-binding</keyword>
<dbReference type="InterPro" id="IPR027417">
    <property type="entry name" value="P-loop_NTPase"/>
</dbReference>
<dbReference type="SMART" id="SM00382">
    <property type="entry name" value="AAA"/>
    <property type="match status" value="1"/>
</dbReference>
<evidence type="ECO:0000259" key="9">
    <source>
        <dbReference type="PROSITE" id="PS50893"/>
    </source>
</evidence>
<keyword evidence="4" id="KW-0592">Phosphate transport</keyword>
<proteinExistence type="predicted"/>
<dbReference type="InterPro" id="IPR003593">
    <property type="entry name" value="AAA+_ATPase"/>
</dbReference>
<dbReference type="InterPro" id="IPR017871">
    <property type="entry name" value="ABC_transporter-like_CS"/>
</dbReference>
<dbReference type="Gene3D" id="3.40.50.300">
    <property type="entry name" value="P-loop containing nucleotide triphosphate hydrolases"/>
    <property type="match status" value="1"/>
</dbReference>
<keyword evidence="3" id="KW-0997">Cell inner membrane</keyword>
<keyword evidence="1" id="KW-0813">Transport</keyword>
<keyword evidence="5" id="KW-0547">Nucleotide-binding</keyword>
<evidence type="ECO:0000313" key="11">
    <source>
        <dbReference type="Proteomes" id="UP000469870"/>
    </source>
</evidence>
<evidence type="ECO:0000256" key="5">
    <source>
        <dbReference type="ARBA" id="ARBA00022741"/>
    </source>
</evidence>
<gene>
    <name evidence="10" type="ORF">GIY11_02830</name>
</gene>
<evidence type="ECO:0000256" key="8">
    <source>
        <dbReference type="ARBA" id="ARBA00023136"/>
    </source>
</evidence>
<evidence type="ECO:0000256" key="6">
    <source>
        <dbReference type="ARBA" id="ARBA00022840"/>
    </source>
</evidence>
<dbReference type="GO" id="GO:0016887">
    <property type="term" value="F:ATP hydrolysis activity"/>
    <property type="evidence" value="ECO:0007669"/>
    <property type="project" value="InterPro"/>
</dbReference>
<dbReference type="Proteomes" id="UP000469870">
    <property type="component" value="Unassembled WGS sequence"/>
</dbReference>
<dbReference type="GO" id="GO:0006817">
    <property type="term" value="P:phosphate ion transport"/>
    <property type="evidence" value="ECO:0007669"/>
    <property type="project" value="UniProtKB-KW"/>
</dbReference>
<dbReference type="PROSITE" id="PS50893">
    <property type="entry name" value="ABC_TRANSPORTER_2"/>
    <property type="match status" value="1"/>
</dbReference>
<dbReference type="InterPro" id="IPR003439">
    <property type="entry name" value="ABC_transporter-like_ATP-bd"/>
</dbReference>
<evidence type="ECO:0000256" key="7">
    <source>
        <dbReference type="ARBA" id="ARBA00022967"/>
    </source>
</evidence>
<dbReference type="RefSeq" id="WP_153861428.1">
    <property type="nucleotide sequence ID" value="NZ_WJQR01000002.1"/>
</dbReference>
<dbReference type="PANTHER" id="PTHR43423">
    <property type="entry name" value="ABC TRANSPORTER I FAMILY MEMBER 17"/>
    <property type="match status" value="1"/>
</dbReference>